<dbReference type="InterPro" id="IPR000867">
    <property type="entry name" value="IGFBP-like"/>
</dbReference>
<feature type="domain" description="Kazal-like" evidence="10">
    <location>
        <begin position="85"/>
        <end position="138"/>
    </location>
</feature>
<dbReference type="FunFam" id="2.60.40.10:FF:000763">
    <property type="entry name" value="Insulin-like growth factor binding protein 7"/>
    <property type="match status" value="1"/>
</dbReference>
<keyword evidence="4" id="KW-1015">Disulfide bond</keyword>
<dbReference type="GO" id="GO:0005615">
    <property type="term" value="C:extracellular space"/>
    <property type="evidence" value="ECO:0007669"/>
    <property type="project" value="TreeGrafter"/>
</dbReference>
<proteinExistence type="evidence at protein level"/>
<dbReference type="SUPFAM" id="SSF48726">
    <property type="entry name" value="Immunoglobulin"/>
    <property type="match status" value="1"/>
</dbReference>
<comment type="caution">
    <text evidence="11">The sequence shown here is derived from an EMBL/GenBank/DDBJ whole genome shotgun (WGS) entry which is preliminary data.</text>
</comment>
<dbReference type="Pfam" id="PF00219">
    <property type="entry name" value="IGFBP"/>
    <property type="match status" value="1"/>
</dbReference>
<dbReference type="GO" id="GO:0005520">
    <property type="term" value="F:insulin-like growth factor binding"/>
    <property type="evidence" value="ECO:0007669"/>
    <property type="project" value="InterPro"/>
</dbReference>
<dbReference type="SMART" id="SM00409">
    <property type="entry name" value="IG"/>
    <property type="match status" value="1"/>
</dbReference>
<evidence type="ECO:0000256" key="4">
    <source>
        <dbReference type="ARBA" id="ARBA00023157"/>
    </source>
</evidence>
<dbReference type="GO" id="GO:0001558">
    <property type="term" value="P:regulation of cell growth"/>
    <property type="evidence" value="ECO:0007669"/>
    <property type="project" value="InterPro"/>
</dbReference>
<evidence type="ECO:0000256" key="6">
    <source>
        <dbReference type="ARBA" id="ARBA00023319"/>
    </source>
</evidence>
<feature type="chain" id="PRO_5019794958" evidence="7">
    <location>
        <begin position="16"/>
        <end position="259"/>
    </location>
</feature>
<evidence type="ECO:0000256" key="5">
    <source>
        <dbReference type="ARBA" id="ARBA00023180"/>
    </source>
</evidence>
<evidence type="ECO:0000256" key="3">
    <source>
        <dbReference type="ARBA" id="ARBA00022729"/>
    </source>
</evidence>
<dbReference type="SMART" id="SM00408">
    <property type="entry name" value="IGc2"/>
    <property type="match status" value="1"/>
</dbReference>
<evidence type="ECO:0007829" key="13">
    <source>
        <dbReference type="PeptideAtlas" id="A0A498NEY5"/>
    </source>
</evidence>
<dbReference type="EMBL" id="QBIY01011822">
    <property type="protein sequence ID" value="RXN29127.1"/>
    <property type="molecule type" value="Genomic_DNA"/>
</dbReference>
<protein>
    <submittedName>
        <fullName evidence="11">Insulin-like growth factor-binding 7</fullName>
    </submittedName>
</protein>
<evidence type="ECO:0000256" key="2">
    <source>
        <dbReference type="ARBA" id="ARBA00022525"/>
    </source>
</evidence>
<name>A0A498NEY5_LABRO</name>
<evidence type="ECO:0000256" key="7">
    <source>
        <dbReference type="SAM" id="SignalP"/>
    </source>
</evidence>
<dbReference type="Proteomes" id="UP000290572">
    <property type="component" value="Unassembled WGS sequence"/>
</dbReference>
<dbReference type="PROSITE" id="PS50835">
    <property type="entry name" value="IG_LIKE"/>
    <property type="match status" value="1"/>
</dbReference>
<keyword evidence="13" id="KW-1267">Proteomics identification</keyword>
<dbReference type="Pfam" id="PF07648">
    <property type="entry name" value="Kazal_2"/>
    <property type="match status" value="1"/>
</dbReference>
<feature type="domain" description="IGFBP N-terminal" evidence="9">
    <location>
        <begin position="18"/>
        <end position="94"/>
    </location>
</feature>
<dbReference type="PROSITE" id="PS51323">
    <property type="entry name" value="IGFBP_N_2"/>
    <property type="match status" value="1"/>
</dbReference>
<dbReference type="OrthoDB" id="10012075at2759"/>
<dbReference type="SUPFAM" id="SSF57184">
    <property type="entry name" value="Growth factor receptor domain"/>
    <property type="match status" value="1"/>
</dbReference>
<dbReference type="CDD" id="cd00104">
    <property type="entry name" value="KAZAL_FS"/>
    <property type="match status" value="1"/>
</dbReference>
<dbReference type="InterPro" id="IPR007110">
    <property type="entry name" value="Ig-like_dom"/>
</dbReference>
<gene>
    <name evidence="11" type="ORF">ROHU_018856</name>
</gene>
<dbReference type="InterPro" id="IPR009030">
    <property type="entry name" value="Growth_fac_rcpt_cys_sf"/>
</dbReference>
<dbReference type="InterPro" id="IPR003599">
    <property type="entry name" value="Ig_sub"/>
</dbReference>
<comment type="subcellular location">
    <subcellularLocation>
        <location evidence="1">Secreted</location>
    </subcellularLocation>
</comment>
<keyword evidence="2" id="KW-0964">Secreted</keyword>
<dbReference type="InterPro" id="IPR002350">
    <property type="entry name" value="Kazal_dom"/>
</dbReference>
<dbReference type="PANTHER" id="PTHR14186:SF19">
    <property type="entry name" value="INSULIN-LIKE GROWTH FACTOR-BINDING PROTEIN 7"/>
    <property type="match status" value="1"/>
</dbReference>
<dbReference type="SUPFAM" id="SSF100895">
    <property type="entry name" value="Kazal-type serine protease inhibitors"/>
    <property type="match status" value="1"/>
</dbReference>
<dbReference type="Gene3D" id="2.60.40.10">
    <property type="entry name" value="Immunoglobulins"/>
    <property type="match status" value="1"/>
</dbReference>
<accession>A0A498NEY5</accession>
<dbReference type="InterPro" id="IPR003598">
    <property type="entry name" value="Ig_sub2"/>
</dbReference>
<keyword evidence="5" id="KW-0325">Glycoprotein</keyword>
<dbReference type="SMART" id="SM00280">
    <property type="entry name" value="KAZAL"/>
    <property type="match status" value="1"/>
</dbReference>
<dbReference type="Pfam" id="PF13927">
    <property type="entry name" value="Ig_3"/>
    <property type="match status" value="1"/>
</dbReference>
<keyword evidence="6" id="KW-0393">Immunoglobulin domain</keyword>
<organism evidence="11 12">
    <name type="scientific">Labeo rohita</name>
    <name type="common">Indian major carp</name>
    <name type="synonym">Cyprinus rohita</name>
    <dbReference type="NCBI Taxonomy" id="84645"/>
    <lineage>
        <taxon>Eukaryota</taxon>
        <taxon>Metazoa</taxon>
        <taxon>Chordata</taxon>
        <taxon>Craniata</taxon>
        <taxon>Vertebrata</taxon>
        <taxon>Euteleostomi</taxon>
        <taxon>Actinopterygii</taxon>
        <taxon>Neopterygii</taxon>
        <taxon>Teleostei</taxon>
        <taxon>Ostariophysi</taxon>
        <taxon>Cypriniformes</taxon>
        <taxon>Cyprinidae</taxon>
        <taxon>Labeoninae</taxon>
        <taxon>Labeonini</taxon>
        <taxon>Labeo</taxon>
    </lineage>
</organism>
<dbReference type="InterPro" id="IPR036179">
    <property type="entry name" value="Ig-like_dom_sf"/>
</dbReference>
<dbReference type="STRING" id="84645.A0A498NEY5"/>
<dbReference type="Gene3D" id="3.30.60.30">
    <property type="match status" value="1"/>
</dbReference>
<dbReference type="AlphaFoldDB" id="A0A498NEY5"/>
<dbReference type="InterPro" id="IPR011390">
    <property type="entry name" value="IGFBP_rP_mac25"/>
</dbReference>
<evidence type="ECO:0000313" key="12">
    <source>
        <dbReference type="Proteomes" id="UP000290572"/>
    </source>
</evidence>
<evidence type="ECO:0000259" key="8">
    <source>
        <dbReference type="PROSITE" id="PS50835"/>
    </source>
</evidence>
<dbReference type="PANTHER" id="PTHR14186">
    <property type="entry name" value="INSULIN-LIKE GROWTH FACTOR BINDING PROTEIN-RELATED"/>
    <property type="match status" value="1"/>
</dbReference>
<dbReference type="InterPro" id="IPR036058">
    <property type="entry name" value="Kazal_dom_sf"/>
</dbReference>
<reference evidence="11 12" key="1">
    <citation type="submission" date="2018-03" db="EMBL/GenBank/DDBJ databases">
        <title>Draft genome sequence of Rohu Carp (Labeo rohita).</title>
        <authorList>
            <person name="Das P."/>
            <person name="Kushwaha B."/>
            <person name="Joshi C.G."/>
            <person name="Kumar D."/>
            <person name="Nagpure N.S."/>
            <person name="Sahoo L."/>
            <person name="Das S.P."/>
            <person name="Bit A."/>
            <person name="Patnaik S."/>
            <person name="Meher P.K."/>
            <person name="Jayasankar P."/>
            <person name="Koringa P.G."/>
            <person name="Patel N.V."/>
            <person name="Hinsu A.T."/>
            <person name="Kumar R."/>
            <person name="Pandey M."/>
            <person name="Agarwal S."/>
            <person name="Srivastava S."/>
            <person name="Singh M."/>
            <person name="Iquebal M.A."/>
            <person name="Jaiswal S."/>
            <person name="Angadi U.B."/>
            <person name="Kumar N."/>
            <person name="Raza M."/>
            <person name="Shah T.M."/>
            <person name="Rai A."/>
            <person name="Jena J.K."/>
        </authorList>
    </citation>
    <scope>NUCLEOTIDE SEQUENCE [LARGE SCALE GENOMIC DNA]</scope>
    <source>
        <strain evidence="11">DASCIFA01</strain>
        <tissue evidence="11">Testis</tissue>
    </source>
</reference>
<keyword evidence="3 7" id="KW-0732">Signal</keyword>
<evidence type="ECO:0000313" key="11">
    <source>
        <dbReference type="EMBL" id="RXN29127.1"/>
    </source>
</evidence>
<dbReference type="PROSITE" id="PS51465">
    <property type="entry name" value="KAZAL_2"/>
    <property type="match status" value="1"/>
</dbReference>
<dbReference type="GO" id="GO:0009966">
    <property type="term" value="P:regulation of signal transduction"/>
    <property type="evidence" value="ECO:0007669"/>
    <property type="project" value="TreeGrafter"/>
</dbReference>
<dbReference type="FunFam" id="4.10.40.20:FF:000006">
    <property type="entry name" value="insulin-like growth factor-binding protein 7"/>
    <property type="match status" value="1"/>
</dbReference>
<dbReference type="PIRSF" id="PIRSF018239">
    <property type="entry name" value="IGFBP_rP_mac25"/>
    <property type="match status" value="1"/>
</dbReference>
<dbReference type="SMART" id="SM00121">
    <property type="entry name" value="IB"/>
    <property type="match status" value="1"/>
</dbReference>
<evidence type="ECO:0000259" key="10">
    <source>
        <dbReference type="PROSITE" id="PS51465"/>
    </source>
</evidence>
<feature type="domain" description="Ig-like" evidence="8">
    <location>
        <begin position="140"/>
        <end position="241"/>
    </location>
</feature>
<dbReference type="InterPro" id="IPR013783">
    <property type="entry name" value="Ig-like_fold"/>
</dbReference>
<evidence type="ECO:0000256" key="1">
    <source>
        <dbReference type="ARBA" id="ARBA00004613"/>
    </source>
</evidence>
<sequence>MLCFMLLTLFAVVSADRQPRSCGTCDPSKCAPLPADGCSSGTLLDACGCCELCASGVGEPCGGRGVSLKRCASGLECVKNDKDKKSKSGVCICKSNYPVCGTDGVNYNSGCELKAASVKAVKEEKPEIKIRNKGKCAQAPVIVTAPGEVWNVTGSQVFLSCEATGIPTPVLTWRRVSNSKDKTLPLPGDKDNLAVQTRGGPEKHEATGWVLISPLTKDEDGSYECHASNIQGEASAVGTIHVVDSINDIPPKKVTESEL</sequence>
<feature type="signal peptide" evidence="7">
    <location>
        <begin position="1"/>
        <end position="15"/>
    </location>
</feature>
<dbReference type="Gene3D" id="4.10.40.20">
    <property type="match status" value="1"/>
</dbReference>
<evidence type="ECO:0000259" key="9">
    <source>
        <dbReference type="PROSITE" id="PS51323"/>
    </source>
</evidence>
<keyword evidence="12" id="KW-1185">Reference proteome</keyword>